<organism evidence="1 2">
    <name type="scientific">Noviherbaspirillum suwonense</name>
    <dbReference type="NCBI Taxonomy" id="1224511"/>
    <lineage>
        <taxon>Bacteria</taxon>
        <taxon>Pseudomonadati</taxon>
        <taxon>Pseudomonadota</taxon>
        <taxon>Betaproteobacteria</taxon>
        <taxon>Burkholderiales</taxon>
        <taxon>Oxalobacteraceae</taxon>
        <taxon>Noviherbaspirillum</taxon>
    </lineage>
</organism>
<reference evidence="1 2" key="1">
    <citation type="submission" date="2017-05" db="EMBL/GenBank/DDBJ databases">
        <authorList>
            <person name="Varghese N."/>
            <person name="Submissions S."/>
        </authorList>
    </citation>
    <scope>NUCLEOTIDE SEQUENCE [LARGE SCALE GENOMIC DNA]</scope>
    <source>
        <strain evidence="1 2">DSM 26001</strain>
    </source>
</reference>
<keyword evidence="2" id="KW-1185">Reference proteome</keyword>
<dbReference type="Proteomes" id="UP001158049">
    <property type="component" value="Unassembled WGS sequence"/>
</dbReference>
<accession>A0ABY1QD65</accession>
<dbReference type="EMBL" id="FXUL01000009">
    <property type="protein sequence ID" value="SMP63793.1"/>
    <property type="molecule type" value="Genomic_DNA"/>
</dbReference>
<proteinExistence type="predicted"/>
<comment type="caution">
    <text evidence="1">The sequence shown here is derived from an EMBL/GenBank/DDBJ whole genome shotgun (WGS) entry which is preliminary data.</text>
</comment>
<sequence length="146" mass="15513">MRTEITSFVCDGEDPNAVPPSPDDFAAAWGNATFPPALLTDQRNAELMRSAPATQMNALAVMKHACVDALELDALMPGDASVYASLVDPVSVLALIDIVEKRITEEEIAALHQVIAEMGHYIQCNAPGAEADALLLRARQIVGLTG</sequence>
<name>A0ABY1QD65_9BURK</name>
<gene>
    <name evidence="1" type="ORF">SAMN06295970_109143</name>
</gene>
<evidence type="ECO:0000313" key="1">
    <source>
        <dbReference type="EMBL" id="SMP63793.1"/>
    </source>
</evidence>
<evidence type="ECO:0000313" key="2">
    <source>
        <dbReference type="Proteomes" id="UP001158049"/>
    </source>
</evidence>
<protein>
    <submittedName>
        <fullName evidence="1">Uncharacterized protein</fullName>
    </submittedName>
</protein>